<proteinExistence type="inferred from homology"/>
<name>A0ABT8FGH1_9ACTN</name>
<evidence type="ECO:0000256" key="2">
    <source>
        <dbReference type="ARBA" id="ARBA00022795"/>
    </source>
</evidence>
<comment type="similarity">
    <text evidence="1">Belongs to the FlgD family.</text>
</comment>
<keyword evidence="5" id="KW-0282">Flagellum</keyword>
<evidence type="ECO:0000313" key="6">
    <source>
        <dbReference type="Proteomes" id="UP001168620"/>
    </source>
</evidence>
<dbReference type="InterPro" id="IPR005648">
    <property type="entry name" value="FlgD"/>
</dbReference>
<keyword evidence="6" id="KW-1185">Reference proteome</keyword>
<keyword evidence="2" id="KW-1005">Bacterial flagellum biogenesis</keyword>
<evidence type="ECO:0000256" key="3">
    <source>
        <dbReference type="SAM" id="MobiDB-lite"/>
    </source>
</evidence>
<protein>
    <submittedName>
        <fullName evidence="5">Flagellar hook capping FlgD N-terminal domain-containing protein</fullName>
    </submittedName>
</protein>
<comment type="caution">
    <text evidence="5">The sequence shown here is derived from an EMBL/GenBank/DDBJ whole genome shotgun (WGS) entry which is preliminary data.</text>
</comment>
<gene>
    <name evidence="5" type="ORF">QWY28_11410</name>
</gene>
<dbReference type="RefSeq" id="WP_300952672.1">
    <property type="nucleotide sequence ID" value="NZ_JAUHJQ010000004.1"/>
</dbReference>
<sequence>MSITPTEGVTPTSVFAPQPSASTGSTADKDMFLQLMVAQMKYQDPMNPTDSSQFLSQTAQFTALEKMQEVADQTALLLGASLAFGASGMVGRAVTYGREDGTTATGTVTGVTFGAGGPVLDVDGAEVPLALVQQVRDAAPTAALTDVPADVPLPAAPTD</sequence>
<accession>A0ABT8FGH1</accession>
<evidence type="ECO:0000313" key="5">
    <source>
        <dbReference type="EMBL" id="MDN4173555.1"/>
    </source>
</evidence>
<feature type="domain" description="FlgD Tudor-like" evidence="4">
    <location>
        <begin position="83"/>
        <end position="132"/>
    </location>
</feature>
<dbReference type="InterPro" id="IPR025963">
    <property type="entry name" value="FLgD_Tudor"/>
</dbReference>
<organism evidence="5 6">
    <name type="scientific">Nocardioides oceani</name>
    <dbReference type="NCBI Taxonomy" id="3058369"/>
    <lineage>
        <taxon>Bacteria</taxon>
        <taxon>Bacillati</taxon>
        <taxon>Actinomycetota</taxon>
        <taxon>Actinomycetes</taxon>
        <taxon>Propionibacteriales</taxon>
        <taxon>Nocardioidaceae</taxon>
        <taxon>Nocardioides</taxon>
    </lineage>
</organism>
<keyword evidence="5" id="KW-0966">Cell projection</keyword>
<dbReference type="Pfam" id="PF03963">
    <property type="entry name" value="FlgD"/>
    <property type="match status" value="1"/>
</dbReference>
<dbReference type="EMBL" id="JAUHJQ010000004">
    <property type="protein sequence ID" value="MDN4173555.1"/>
    <property type="molecule type" value="Genomic_DNA"/>
</dbReference>
<reference evidence="5" key="1">
    <citation type="submission" date="2023-06" db="EMBL/GenBank/DDBJ databases">
        <title>Draft genome sequence of Nocardioides sp. SOB77.</title>
        <authorList>
            <person name="Zhang G."/>
        </authorList>
    </citation>
    <scope>NUCLEOTIDE SEQUENCE</scope>
    <source>
        <strain evidence="5">SOB77</strain>
    </source>
</reference>
<feature type="region of interest" description="Disordered" evidence="3">
    <location>
        <begin position="1"/>
        <end position="26"/>
    </location>
</feature>
<evidence type="ECO:0000256" key="1">
    <source>
        <dbReference type="ARBA" id="ARBA00010577"/>
    </source>
</evidence>
<dbReference type="Pfam" id="PF13861">
    <property type="entry name" value="FLgD_tudor"/>
    <property type="match status" value="1"/>
</dbReference>
<keyword evidence="5" id="KW-0969">Cilium</keyword>
<dbReference type="Proteomes" id="UP001168620">
    <property type="component" value="Unassembled WGS sequence"/>
</dbReference>
<evidence type="ECO:0000259" key="4">
    <source>
        <dbReference type="Pfam" id="PF13861"/>
    </source>
</evidence>